<dbReference type="Proteomes" id="UP000529795">
    <property type="component" value="Unassembled WGS sequence"/>
</dbReference>
<accession>A0A840FAW5</accession>
<proteinExistence type="predicted"/>
<evidence type="ECO:0000313" key="3">
    <source>
        <dbReference type="EMBL" id="MBB4153781.1"/>
    </source>
</evidence>
<evidence type="ECO:0000256" key="1">
    <source>
        <dbReference type="SAM" id="SignalP"/>
    </source>
</evidence>
<dbReference type="InterPro" id="IPR013424">
    <property type="entry name" value="Ice-binding_C"/>
</dbReference>
<feature type="domain" description="Ice-binding protein C-terminal" evidence="2">
    <location>
        <begin position="145"/>
        <end position="170"/>
    </location>
</feature>
<feature type="signal peptide" evidence="1">
    <location>
        <begin position="1"/>
        <end position="24"/>
    </location>
</feature>
<dbReference type="Pfam" id="PF07589">
    <property type="entry name" value="PEP-CTERM"/>
    <property type="match status" value="1"/>
</dbReference>
<name>A0A840FAW5_9SPHN</name>
<reference evidence="3 4" key="1">
    <citation type="submission" date="2020-08" db="EMBL/GenBank/DDBJ databases">
        <title>Genomic Encyclopedia of Type Strains, Phase IV (KMG-IV): sequencing the most valuable type-strain genomes for metagenomic binning, comparative biology and taxonomic classification.</title>
        <authorList>
            <person name="Goeker M."/>
        </authorList>
    </citation>
    <scope>NUCLEOTIDE SEQUENCE [LARGE SCALE GENOMIC DNA]</scope>
    <source>
        <strain evidence="3 4">YC6723</strain>
    </source>
</reference>
<organism evidence="3 4">
    <name type="scientific">Sphingomonas jinjuensis</name>
    <dbReference type="NCBI Taxonomy" id="535907"/>
    <lineage>
        <taxon>Bacteria</taxon>
        <taxon>Pseudomonadati</taxon>
        <taxon>Pseudomonadota</taxon>
        <taxon>Alphaproteobacteria</taxon>
        <taxon>Sphingomonadales</taxon>
        <taxon>Sphingomonadaceae</taxon>
        <taxon>Sphingomonas</taxon>
    </lineage>
</organism>
<gene>
    <name evidence="3" type="ORF">GGQ80_001687</name>
</gene>
<dbReference type="EMBL" id="JACIEV010000004">
    <property type="protein sequence ID" value="MBB4153781.1"/>
    <property type="molecule type" value="Genomic_DNA"/>
</dbReference>
<dbReference type="AlphaFoldDB" id="A0A840FAW5"/>
<evidence type="ECO:0000313" key="4">
    <source>
        <dbReference type="Proteomes" id="UP000529795"/>
    </source>
</evidence>
<dbReference type="NCBIfam" id="TIGR02595">
    <property type="entry name" value="PEP_CTERM"/>
    <property type="match status" value="1"/>
</dbReference>
<keyword evidence="4" id="KW-1185">Reference proteome</keyword>
<sequence length="178" mass="18802">MKFSTLIAISVAVMCSAPASAASAADVFNGVMEDSSLFKGSFKLEGRLGNYTLSAFSTTYKGMSFNLMNTGLEQVGERVLIGGKPNGVSSTTTGTDDFYLAYFNPAQVGFTKPVATNAMIAMEGMREQAYFPITVSRAASRVIDPVPEPATWAMMLVGFGMIGAAARYRRRSSAAAAA</sequence>
<keyword evidence="1" id="KW-0732">Signal</keyword>
<comment type="caution">
    <text evidence="3">The sequence shown here is derived from an EMBL/GenBank/DDBJ whole genome shotgun (WGS) entry which is preliminary data.</text>
</comment>
<feature type="chain" id="PRO_5032521645" description="Ice-binding protein C-terminal domain-containing protein" evidence="1">
    <location>
        <begin position="25"/>
        <end position="178"/>
    </location>
</feature>
<evidence type="ECO:0000259" key="2">
    <source>
        <dbReference type="Pfam" id="PF07589"/>
    </source>
</evidence>
<protein>
    <recommendedName>
        <fullName evidence="2">Ice-binding protein C-terminal domain-containing protein</fullName>
    </recommendedName>
</protein>
<dbReference type="NCBIfam" id="NF035944">
    <property type="entry name" value="PEPxxWA-CTERM"/>
    <property type="match status" value="1"/>
</dbReference>